<dbReference type="EMBL" id="SNRW01000300">
    <property type="protein sequence ID" value="KAA6401997.1"/>
    <property type="molecule type" value="Genomic_DNA"/>
</dbReference>
<gene>
    <name evidence="3" type="ORF">EZS28_002478</name>
</gene>
<dbReference type="OrthoDB" id="2021138at2759"/>
<reference evidence="3 4" key="1">
    <citation type="submission" date="2019-03" db="EMBL/GenBank/DDBJ databases">
        <title>Single cell metagenomics reveals metabolic interactions within the superorganism composed of flagellate Streblomastix strix and complex community of Bacteroidetes bacteria on its surface.</title>
        <authorList>
            <person name="Treitli S.C."/>
            <person name="Kolisko M."/>
            <person name="Husnik F."/>
            <person name="Keeling P."/>
            <person name="Hampl V."/>
        </authorList>
    </citation>
    <scope>NUCLEOTIDE SEQUENCE [LARGE SCALE GENOMIC DNA]</scope>
    <source>
        <strain evidence="3">ST1C</strain>
    </source>
</reference>
<accession>A0A5J4X3U8</accession>
<dbReference type="AlphaFoldDB" id="A0A5J4X3U8"/>
<evidence type="ECO:0000256" key="1">
    <source>
        <dbReference type="SAM" id="Coils"/>
    </source>
</evidence>
<proteinExistence type="predicted"/>
<protein>
    <submittedName>
        <fullName evidence="3">Putative ef hand family protein</fullName>
    </submittedName>
</protein>
<sequence length="552" mass="62652">MALKSLGRDDFQKDIELYLQLIQKGGSKIQKQQTKLTSELDAKIEEIISKAKSSGQVSLDKTSRDLLLLAGRKEILIMSQGLLNKILSDKIDENQTGILRKSEQLGVQISDDLNEIVIKIAQKGFKTSVLDNVDNKDSAEDINKLRFENEELKQKVSEYEKLCGIDTGDQKKPKSGSNTPGSTRQIRAGDLTSTKKSTGLANTTSNRSKSPAIQLNSRLLQQTESNKNSIIARQKEFGDTFGARAAQSAVTQRVLVEAKQAGVKPMHVGQIEDLIDDISKNKIKYDQQCESQGLPRETMGMYLATYLNMRFGLRNLIEETGKSLAYHMNLYQNVSNDVAVFGSLLRNEIDDDFRLIQNQLKETLSHLIHAYLRGKFSNENEALISERHRERLSGSYIENDEWQTAVNFLYNEVDNAHVTSIIKEKIEQERRSLEERQADIDASLHLSRAEKRNRGIILDFQLQKHIEYISPFLELFKKYALPREFTPEEKKAREENGTEDDISSGLIDEEGFINLVSEIDTIIEKPSGKEAVEEILEKIDPMDYRRITFSDV</sequence>
<evidence type="ECO:0000313" key="3">
    <source>
        <dbReference type="EMBL" id="KAA6401997.1"/>
    </source>
</evidence>
<organism evidence="3 4">
    <name type="scientific">Streblomastix strix</name>
    <dbReference type="NCBI Taxonomy" id="222440"/>
    <lineage>
        <taxon>Eukaryota</taxon>
        <taxon>Metamonada</taxon>
        <taxon>Preaxostyla</taxon>
        <taxon>Oxymonadida</taxon>
        <taxon>Streblomastigidae</taxon>
        <taxon>Streblomastix</taxon>
    </lineage>
</organism>
<evidence type="ECO:0000313" key="4">
    <source>
        <dbReference type="Proteomes" id="UP000324800"/>
    </source>
</evidence>
<feature type="compositionally biased region" description="Polar residues" evidence="2">
    <location>
        <begin position="175"/>
        <end position="211"/>
    </location>
</feature>
<keyword evidence="1" id="KW-0175">Coiled coil</keyword>
<dbReference type="GO" id="GO:0005737">
    <property type="term" value="C:cytoplasm"/>
    <property type="evidence" value="ECO:0007669"/>
    <property type="project" value="TreeGrafter"/>
</dbReference>
<dbReference type="PANTHER" id="PTHR16306:SF1">
    <property type="entry name" value="CHROMOSOME UNDETERMINED SCAFFOLD_7, WHOLE GENOME SHOTGUN SEQUENCE"/>
    <property type="match status" value="1"/>
</dbReference>
<name>A0A5J4X3U8_9EUKA</name>
<evidence type="ECO:0000256" key="2">
    <source>
        <dbReference type="SAM" id="MobiDB-lite"/>
    </source>
</evidence>
<feature type="region of interest" description="Disordered" evidence="2">
    <location>
        <begin position="164"/>
        <end position="211"/>
    </location>
</feature>
<comment type="caution">
    <text evidence="3">The sequence shown here is derived from an EMBL/GenBank/DDBJ whole genome shotgun (WGS) entry which is preliminary data.</text>
</comment>
<feature type="coiled-coil region" evidence="1">
    <location>
        <begin position="135"/>
        <end position="162"/>
    </location>
</feature>
<dbReference type="PANTHER" id="PTHR16306">
    <property type="entry name" value="TRANSLIN-ASSOCIATED FACTOR X-INTERACTING PROTEIN 1"/>
    <property type="match status" value="1"/>
</dbReference>
<dbReference type="Proteomes" id="UP000324800">
    <property type="component" value="Unassembled WGS sequence"/>
</dbReference>